<accession>A0A2Z4QE74</accession>
<evidence type="ECO:0000313" key="1">
    <source>
        <dbReference type="EMBL" id="AWY08329.1"/>
    </source>
</evidence>
<sequence length="55" mass="6600">MIRYLIVFFATWILVAYSLSTLDVPSEWCDRLALVSAAFVTHFEMKWQRFIKEQQ</sequence>
<reference evidence="1 2" key="1">
    <citation type="submission" date="2018-04" db="EMBL/GenBank/DDBJ databases">
        <authorList>
            <person name="Go L.Y."/>
            <person name="Mitchell J.A."/>
        </authorList>
    </citation>
    <scope>NUCLEOTIDE SEQUENCE [LARGE SCALE GENOMIC DNA]</scope>
</reference>
<name>A0A2Z4QE74_9CAUD</name>
<gene>
    <name evidence="1" type="ORF">Alexandra_49</name>
</gene>
<protein>
    <submittedName>
        <fullName evidence="1">Uncharacterized protein</fullName>
    </submittedName>
</protein>
<proteinExistence type="predicted"/>
<evidence type="ECO:0000313" key="2">
    <source>
        <dbReference type="Proteomes" id="UP000251795"/>
    </source>
</evidence>
<dbReference type="Proteomes" id="UP000251795">
    <property type="component" value="Segment"/>
</dbReference>
<organism evidence="1 2">
    <name type="scientific">Erwinia phage vB_EamM_Alexandra</name>
    <dbReference type="NCBI Taxonomy" id="2201424"/>
    <lineage>
        <taxon>Viruses</taxon>
        <taxon>Duplodnaviria</taxon>
        <taxon>Heunggongvirae</taxon>
        <taxon>Uroviricota</taxon>
        <taxon>Caudoviricetes</taxon>
        <taxon>Alexandravirus</taxon>
        <taxon>Alexandravirus alexandra</taxon>
    </lineage>
</organism>
<keyword evidence="2" id="KW-1185">Reference proteome</keyword>
<dbReference type="EMBL" id="MH248138">
    <property type="protein sequence ID" value="AWY08329.1"/>
    <property type="molecule type" value="Genomic_DNA"/>
</dbReference>